<evidence type="ECO:0000313" key="2">
    <source>
        <dbReference type="WBParaSite" id="RSKR_0001001800.1"/>
    </source>
</evidence>
<proteinExistence type="predicted"/>
<accession>A0AC35UC74</accession>
<dbReference type="WBParaSite" id="RSKR_0001001800.1">
    <property type="protein sequence ID" value="RSKR_0001001800.1"/>
    <property type="gene ID" value="RSKR_0001001800"/>
</dbReference>
<organism evidence="1 2">
    <name type="scientific">Rhabditophanes sp. KR3021</name>
    <dbReference type="NCBI Taxonomy" id="114890"/>
    <lineage>
        <taxon>Eukaryota</taxon>
        <taxon>Metazoa</taxon>
        <taxon>Ecdysozoa</taxon>
        <taxon>Nematoda</taxon>
        <taxon>Chromadorea</taxon>
        <taxon>Rhabditida</taxon>
        <taxon>Tylenchina</taxon>
        <taxon>Panagrolaimomorpha</taxon>
        <taxon>Strongyloidoidea</taxon>
        <taxon>Alloionematidae</taxon>
        <taxon>Rhabditophanes</taxon>
    </lineage>
</organism>
<sequence>MAFFYPLNFPECPVIYSEPTFLPKGVDKDLMHAIFEAQYPLEKPAHPETGKGTDLGTDQSNEQGSSSNSSSNEEPPENAALDRNDPQTLRALGEIAQAAESESDGVSEVSSDDEDTREFDPN</sequence>
<protein>
    <submittedName>
        <fullName evidence="2">UBC core domain-containing protein</fullName>
    </submittedName>
</protein>
<evidence type="ECO:0000313" key="1">
    <source>
        <dbReference type="Proteomes" id="UP000095286"/>
    </source>
</evidence>
<dbReference type="Proteomes" id="UP000095286">
    <property type="component" value="Unplaced"/>
</dbReference>
<reference evidence="2" key="1">
    <citation type="submission" date="2016-11" db="UniProtKB">
        <authorList>
            <consortium name="WormBaseParasite"/>
        </authorList>
    </citation>
    <scope>IDENTIFICATION</scope>
    <source>
        <strain evidence="2">KR3021</strain>
    </source>
</reference>
<name>A0AC35UC74_9BILA</name>